<keyword evidence="2" id="KW-1185">Reference proteome</keyword>
<evidence type="ECO:0000313" key="1">
    <source>
        <dbReference type="EMBL" id="KAG2095476.1"/>
    </source>
</evidence>
<dbReference type="InterPro" id="IPR032675">
    <property type="entry name" value="LRR_dom_sf"/>
</dbReference>
<comment type="caution">
    <text evidence="1">The sequence shown here is derived from an EMBL/GenBank/DDBJ whole genome shotgun (WGS) entry which is preliminary data.</text>
</comment>
<evidence type="ECO:0008006" key="3">
    <source>
        <dbReference type="Google" id="ProtNLM"/>
    </source>
</evidence>
<dbReference type="RefSeq" id="XP_041287901.1">
    <property type="nucleotide sequence ID" value="XM_041432581.1"/>
</dbReference>
<dbReference type="GeneID" id="64694840"/>
<dbReference type="Gene3D" id="3.80.10.10">
    <property type="entry name" value="Ribonuclease Inhibitor"/>
    <property type="match status" value="1"/>
</dbReference>
<evidence type="ECO:0000313" key="2">
    <source>
        <dbReference type="Proteomes" id="UP000823399"/>
    </source>
</evidence>
<protein>
    <recommendedName>
        <fullName evidence="3">F-box domain-containing protein</fullName>
    </recommendedName>
</protein>
<dbReference type="AlphaFoldDB" id="A0A9P7EWR9"/>
<proteinExistence type="predicted"/>
<dbReference type="Gene3D" id="1.20.1280.50">
    <property type="match status" value="1"/>
</dbReference>
<reference evidence="1" key="1">
    <citation type="journal article" date="2020" name="New Phytol.">
        <title>Comparative genomics reveals dynamic genome evolution in host specialist ectomycorrhizal fungi.</title>
        <authorList>
            <person name="Lofgren L.A."/>
            <person name="Nguyen N.H."/>
            <person name="Vilgalys R."/>
            <person name="Ruytinx J."/>
            <person name="Liao H.L."/>
            <person name="Branco S."/>
            <person name="Kuo A."/>
            <person name="LaButti K."/>
            <person name="Lipzen A."/>
            <person name="Andreopoulos W."/>
            <person name="Pangilinan J."/>
            <person name="Riley R."/>
            <person name="Hundley H."/>
            <person name="Na H."/>
            <person name="Barry K."/>
            <person name="Grigoriev I.V."/>
            <person name="Stajich J.E."/>
            <person name="Kennedy P.G."/>
        </authorList>
    </citation>
    <scope>NUCLEOTIDE SEQUENCE</scope>
    <source>
        <strain evidence="1">FC423</strain>
    </source>
</reference>
<dbReference type="SUPFAM" id="SSF52047">
    <property type="entry name" value="RNI-like"/>
    <property type="match status" value="1"/>
</dbReference>
<dbReference type="OrthoDB" id="3252356at2759"/>
<organism evidence="1 2">
    <name type="scientific">Suillus discolor</name>
    <dbReference type="NCBI Taxonomy" id="1912936"/>
    <lineage>
        <taxon>Eukaryota</taxon>
        <taxon>Fungi</taxon>
        <taxon>Dikarya</taxon>
        <taxon>Basidiomycota</taxon>
        <taxon>Agaricomycotina</taxon>
        <taxon>Agaricomycetes</taxon>
        <taxon>Agaricomycetidae</taxon>
        <taxon>Boletales</taxon>
        <taxon>Suillineae</taxon>
        <taxon>Suillaceae</taxon>
        <taxon>Suillus</taxon>
    </lineage>
</organism>
<gene>
    <name evidence="1" type="ORF">F5147DRAFT_618881</name>
</gene>
<dbReference type="Proteomes" id="UP000823399">
    <property type="component" value="Unassembled WGS sequence"/>
</dbReference>
<sequence>MPSVTLNSVSGDSFVNVRKLNAGRYLHGTSTIATIPDELLSAIFHVATHDFHDCYDAIFHAITISHVCQRWRNVSLSTSSLWTVIVLTFPTRRTQFFRTVDWLARSRSRPLHLYMDFRDPTWNWDEASHCFGWQNMENVMRLILPYAHRWQKVELLTDTWAPIFTFLSYTSRIKSAPMLQDVLLSRCNAFFAAKGELFRPSAMRHPVSWFGGGSAFHSLRRVSLAGVHVNWTNSGLSGLLELELKYHASEVMPTLHEFCDIISACPELERLSILGWGPQIDVDVAPKQRTLYLPHLRDFAFGFIDVDYAIDLLSLFYLPALKTLSLEDISSSLDPSHPCDPSRLLEYLTAAHHSCTTSFHPFPCATCGPYPLSSLRSLELHGLTSCGVSLRCFLQETATLDHLVLSGLDKPNLQAIIPDLIAAALCPSLLELKFNDTGPTIAALLASLPVGIVRNSNSPSMRVIVVANAADSDNATHELVHLLRAAGVEAMILGNATC</sequence>
<dbReference type="EMBL" id="JABBWM010000074">
    <property type="protein sequence ID" value="KAG2095476.1"/>
    <property type="molecule type" value="Genomic_DNA"/>
</dbReference>
<accession>A0A9P7EWR9</accession>
<name>A0A9P7EWR9_9AGAM</name>